<dbReference type="EMBL" id="JAWDGP010002271">
    <property type="protein sequence ID" value="KAK3784364.1"/>
    <property type="molecule type" value="Genomic_DNA"/>
</dbReference>
<organism evidence="2 3">
    <name type="scientific">Elysia crispata</name>
    <name type="common">lettuce slug</name>
    <dbReference type="NCBI Taxonomy" id="231223"/>
    <lineage>
        <taxon>Eukaryota</taxon>
        <taxon>Metazoa</taxon>
        <taxon>Spiralia</taxon>
        <taxon>Lophotrochozoa</taxon>
        <taxon>Mollusca</taxon>
        <taxon>Gastropoda</taxon>
        <taxon>Heterobranchia</taxon>
        <taxon>Euthyneura</taxon>
        <taxon>Panpulmonata</taxon>
        <taxon>Sacoglossa</taxon>
        <taxon>Placobranchoidea</taxon>
        <taxon>Plakobranchidae</taxon>
        <taxon>Elysia</taxon>
    </lineage>
</organism>
<gene>
    <name evidence="2" type="ORF">RRG08_010431</name>
</gene>
<evidence type="ECO:0000256" key="1">
    <source>
        <dbReference type="SAM" id="MobiDB-lite"/>
    </source>
</evidence>
<reference evidence="2" key="1">
    <citation type="journal article" date="2023" name="G3 (Bethesda)">
        <title>A reference genome for the long-term kleptoplast-retaining sea slug Elysia crispata morphotype clarki.</title>
        <authorList>
            <person name="Eastman K.E."/>
            <person name="Pendleton A.L."/>
            <person name="Shaikh M.A."/>
            <person name="Suttiyut T."/>
            <person name="Ogas R."/>
            <person name="Tomko P."/>
            <person name="Gavelis G."/>
            <person name="Widhalm J.R."/>
            <person name="Wisecaver J.H."/>
        </authorList>
    </citation>
    <scope>NUCLEOTIDE SEQUENCE</scope>
    <source>
        <strain evidence="2">ECLA1</strain>
    </source>
</reference>
<evidence type="ECO:0000313" key="3">
    <source>
        <dbReference type="Proteomes" id="UP001283361"/>
    </source>
</evidence>
<sequence length="85" mass="9321">MMFQSFPRPALASSSGPNLSNESNILRLATPERRLAYTKGISRVDKSSPYSSPSTCRWLLEVVASRQARDRADLSNTCYGIQPGG</sequence>
<feature type="region of interest" description="Disordered" evidence="1">
    <location>
        <begin position="1"/>
        <end position="24"/>
    </location>
</feature>
<name>A0AAE1DVD3_9GAST</name>
<protein>
    <submittedName>
        <fullName evidence="2">Uncharacterized protein</fullName>
    </submittedName>
</protein>
<dbReference type="Proteomes" id="UP001283361">
    <property type="component" value="Unassembled WGS sequence"/>
</dbReference>
<keyword evidence="3" id="KW-1185">Reference proteome</keyword>
<evidence type="ECO:0000313" key="2">
    <source>
        <dbReference type="EMBL" id="KAK3784364.1"/>
    </source>
</evidence>
<accession>A0AAE1DVD3</accession>
<comment type="caution">
    <text evidence="2">The sequence shown here is derived from an EMBL/GenBank/DDBJ whole genome shotgun (WGS) entry which is preliminary data.</text>
</comment>
<proteinExistence type="predicted"/>
<feature type="compositionally biased region" description="Polar residues" evidence="1">
    <location>
        <begin position="12"/>
        <end position="24"/>
    </location>
</feature>
<dbReference type="AlphaFoldDB" id="A0AAE1DVD3"/>